<evidence type="ECO:0000313" key="4">
    <source>
        <dbReference type="Proteomes" id="UP000663845"/>
    </source>
</evidence>
<organism evidence="3 4">
    <name type="scientific">Adineta steineri</name>
    <dbReference type="NCBI Taxonomy" id="433720"/>
    <lineage>
        <taxon>Eukaryota</taxon>
        <taxon>Metazoa</taxon>
        <taxon>Spiralia</taxon>
        <taxon>Gnathifera</taxon>
        <taxon>Rotifera</taxon>
        <taxon>Eurotatoria</taxon>
        <taxon>Bdelloidea</taxon>
        <taxon>Adinetida</taxon>
        <taxon>Adinetidae</taxon>
        <taxon>Adineta</taxon>
    </lineage>
</organism>
<accession>A0A813W4Y2</accession>
<dbReference type="Proteomes" id="UP000663845">
    <property type="component" value="Unassembled WGS sequence"/>
</dbReference>
<dbReference type="CDD" id="cd05819">
    <property type="entry name" value="NHL"/>
    <property type="match status" value="1"/>
</dbReference>
<keyword evidence="1" id="KW-0677">Repeat</keyword>
<dbReference type="SUPFAM" id="SSF101898">
    <property type="entry name" value="NHL repeat"/>
    <property type="match status" value="1"/>
</dbReference>
<evidence type="ECO:0000313" key="3">
    <source>
        <dbReference type="EMBL" id="CAF0845722.1"/>
    </source>
</evidence>
<dbReference type="PANTHER" id="PTHR24104">
    <property type="entry name" value="E3 UBIQUITIN-PROTEIN LIGASE NHLRC1-RELATED"/>
    <property type="match status" value="1"/>
</dbReference>
<name>A0A813W4Y2_9BILA</name>
<reference evidence="3" key="1">
    <citation type="submission" date="2021-02" db="EMBL/GenBank/DDBJ databases">
        <authorList>
            <person name="Nowell W R."/>
        </authorList>
    </citation>
    <scope>NUCLEOTIDE SEQUENCE</scope>
</reference>
<dbReference type="InterPro" id="IPR011042">
    <property type="entry name" value="6-blade_b-propeller_TolB-like"/>
</dbReference>
<dbReference type="GO" id="GO:0008270">
    <property type="term" value="F:zinc ion binding"/>
    <property type="evidence" value="ECO:0007669"/>
    <property type="project" value="UniProtKB-KW"/>
</dbReference>
<dbReference type="AlphaFoldDB" id="A0A813W4Y2"/>
<gene>
    <name evidence="3" type="ORF">JYZ213_LOCUS7617</name>
</gene>
<evidence type="ECO:0000256" key="2">
    <source>
        <dbReference type="PROSITE-ProRule" id="PRU00504"/>
    </source>
</evidence>
<sequence>MYAIAGASNGSAGTADNLLLNPYGTALGSFDSLYIADFNNNRIQKWLINESNGTTVAGLSNGNAGASSIALTLPVSVVLDSNDNMYFTDRNNHRVVYWANGASSGTTIAGTTGAPGSTNNTLCGPCGIARDSSTGTLYIADTFNHRIMQYLLNASSGTVVAGGNGPGTLSFNQPKFCSEAIWNPNGITFADQSVVGQDPTVIFVSINNTIYAANRENKTILIWHEESLNPTKIIYDNFTKISSLFVTSNGDIYIGDSYGIENGRVQKWSAKTNNFVTVMNAASSCDVVKRLLSDSLMTSNRVAAGTGVTGHGLNQFHGPYGIFVDVNLDLYVADCENDRVQLFQSGKSNGITVAGRKSLNPTITLNCPYGIILDTDKYLFIVEKNNDRIVGSGLNGFRCLVGCYGWGSQSNQLRYPFSFSFDHSGNMFVTDSRNGRIQKFQYLEESCMNTSTVVQTVYASEFTTNSSTYFLSSLSSSSYYEAIQVNVRRSGLYTFVSKSNMDTIGFIYNDYFNPSHPNENRLVYNDDSCGAAQFRFTIVLETSITYILVVTIYDSKVTGAFSIFVSGPNHVDLENISKCLHYNY</sequence>
<evidence type="ECO:0008006" key="5">
    <source>
        <dbReference type="Google" id="ProtNLM"/>
    </source>
</evidence>
<protein>
    <recommendedName>
        <fullName evidence="5">NHL repeat containing protein</fullName>
    </recommendedName>
</protein>
<feature type="repeat" description="NHL" evidence="2">
    <location>
        <begin position="307"/>
        <end position="346"/>
    </location>
</feature>
<dbReference type="Gene3D" id="2.40.10.500">
    <property type="match status" value="1"/>
</dbReference>
<dbReference type="Gene3D" id="2.120.10.30">
    <property type="entry name" value="TolB, C-terminal domain"/>
    <property type="match status" value="2"/>
</dbReference>
<evidence type="ECO:0000256" key="1">
    <source>
        <dbReference type="ARBA" id="ARBA00022737"/>
    </source>
</evidence>
<dbReference type="PROSITE" id="PS51125">
    <property type="entry name" value="NHL"/>
    <property type="match status" value="1"/>
</dbReference>
<dbReference type="InterPro" id="IPR001258">
    <property type="entry name" value="NHL_repeat"/>
</dbReference>
<dbReference type="EMBL" id="CAJNOG010000050">
    <property type="protein sequence ID" value="CAF0845722.1"/>
    <property type="molecule type" value="Genomic_DNA"/>
</dbReference>
<dbReference type="SUPFAM" id="SSF63829">
    <property type="entry name" value="Calcium-dependent phosphotriesterase"/>
    <property type="match status" value="1"/>
</dbReference>
<comment type="caution">
    <text evidence="3">The sequence shown here is derived from an EMBL/GenBank/DDBJ whole genome shotgun (WGS) entry which is preliminary data.</text>
</comment>
<dbReference type="PANTHER" id="PTHR24104:SF25">
    <property type="entry name" value="PROTEIN LIN-41"/>
    <property type="match status" value="1"/>
</dbReference>
<dbReference type="InterPro" id="IPR050952">
    <property type="entry name" value="TRIM-NHL_E3_ligases"/>
</dbReference>
<proteinExistence type="predicted"/>